<protein>
    <submittedName>
        <fullName evidence="3">Uncharacterized protein</fullName>
    </submittedName>
</protein>
<feature type="region of interest" description="Disordered" evidence="1">
    <location>
        <begin position="76"/>
        <end position="100"/>
    </location>
</feature>
<proteinExistence type="predicted"/>
<feature type="compositionally biased region" description="Pro residues" evidence="1">
    <location>
        <begin position="83"/>
        <end position="100"/>
    </location>
</feature>
<evidence type="ECO:0000256" key="2">
    <source>
        <dbReference type="SAM" id="Phobius"/>
    </source>
</evidence>
<evidence type="ECO:0000313" key="3">
    <source>
        <dbReference type="EMBL" id="MFF5900914.1"/>
    </source>
</evidence>
<feature type="transmembrane region" description="Helical" evidence="2">
    <location>
        <begin position="12"/>
        <end position="30"/>
    </location>
</feature>
<sequence>MTVTILGASIEITSGTLIFLVAAVVAWIVVHRKMAPAVPPTPGAVPHSTGERAVAGATVAAAVIAIGVFVTGGVTATKASDDTPPPTKTSQPPTPTSSTR</sequence>
<organism evidence="3 4">
    <name type="scientific">Streptomyces argenteolus</name>
    <dbReference type="NCBI Taxonomy" id="67274"/>
    <lineage>
        <taxon>Bacteria</taxon>
        <taxon>Bacillati</taxon>
        <taxon>Actinomycetota</taxon>
        <taxon>Actinomycetes</taxon>
        <taxon>Kitasatosporales</taxon>
        <taxon>Streptomycetaceae</taxon>
        <taxon>Streptomyces</taxon>
    </lineage>
</organism>
<accession>A0ABW6XGP5</accession>
<dbReference type="RefSeq" id="WP_387909230.1">
    <property type="nucleotide sequence ID" value="NZ_JBIBEG010000020.1"/>
</dbReference>
<keyword evidence="4" id="KW-1185">Reference proteome</keyword>
<dbReference type="EMBL" id="JBIBEG010000020">
    <property type="protein sequence ID" value="MFF5900914.1"/>
    <property type="molecule type" value="Genomic_DNA"/>
</dbReference>
<keyword evidence="2" id="KW-0472">Membrane</keyword>
<reference evidence="3 4" key="1">
    <citation type="submission" date="2024-10" db="EMBL/GenBank/DDBJ databases">
        <title>The Natural Products Discovery Center: Release of the First 8490 Sequenced Strains for Exploring Actinobacteria Biosynthetic Diversity.</title>
        <authorList>
            <person name="Kalkreuter E."/>
            <person name="Kautsar S.A."/>
            <person name="Yang D."/>
            <person name="Bader C.D."/>
            <person name="Teijaro C.N."/>
            <person name="Fluegel L."/>
            <person name="Davis C.M."/>
            <person name="Simpson J.R."/>
            <person name="Lauterbach L."/>
            <person name="Steele A.D."/>
            <person name="Gui C."/>
            <person name="Meng S."/>
            <person name="Li G."/>
            <person name="Viehrig K."/>
            <person name="Ye F."/>
            <person name="Su P."/>
            <person name="Kiefer A.F."/>
            <person name="Nichols A."/>
            <person name="Cepeda A.J."/>
            <person name="Yan W."/>
            <person name="Fan B."/>
            <person name="Jiang Y."/>
            <person name="Adhikari A."/>
            <person name="Zheng C.-J."/>
            <person name="Schuster L."/>
            <person name="Cowan T.M."/>
            <person name="Smanski M.J."/>
            <person name="Chevrette M.G."/>
            <person name="De Carvalho L.P.S."/>
            <person name="Shen B."/>
        </authorList>
    </citation>
    <scope>NUCLEOTIDE SEQUENCE [LARGE SCALE GENOMIC DNA]</scope>
    <source>
        <strain evidence="3 4">NPDC012540</strain>
    </source>
</reference>
<evidence type="ECO:0000313" key="4">
    <source>
        <dbReference type="Proteomes" id="UP001602322"/>
    </source>
</evidence>
<name>A0ABW6XGP5_9ACTN</name>
<evidence type="ECO:0000256" key="1">
    <source>
        <dbReference type="SAM" id="MobiDB-lite"/>
    </source>
</evidence>
<comment type="caution">
    <text evidence="3">The sequence shown here is derived from an EMBL/GenBank/DDBJ whole genome shotgun (WGS) entry which is preliminary data.</text>
</comment>
<gene>
    <name evidence="3" type="ORF">ACFY8O_34060</name>
</gene>
<dbReference type="Proteomes" id="UP001602322">
    <property type="component" value="Unassembled WGS sequence"/>
</dbReference>
<keyword evidence="2" id="KW-0812">Transmembrane</keyword>
<keyword evidence="2" id="KW-1133">Transmembrane helix</keyword>